<dbReference type="PROSITE" id="PS51257">
    <property type="entry name" value="PROKAR_LIPOPROTEIN"/>
    <property type="match status" value="1"/>
</dbReference>
<dbReference type="InterPro" id="IPR050248">
    <property type="entry name" value="Polysacc_deacetylase_ArnD"/>
</dbReference>
<comment type="caution">
    <text evidence="3">The sequence shown here is derived from an EMBL/GenBank/DDBJ whole genome shotgun (WGS) entry which is preliminary data.</text>
</comment>
<dbReference type="CDD" id="cd10944">
    <property type="entry name" value="CE4_SmPgdA_like"/>
    <property type="match status" value="1"/>
</dbReference>
<sequence>MKMPKFNMSKGNISKKGLCAICAVTLGVGILSGCSFDSKDSNQTEKKESMSKEELAKQQELKKKQKELEEAEKAKKEYLKLYKQTDGKDSSKKPAVPVKADEKVAYLTFDDGPNENTKKVLETLAKYKINATFFVLGDNAAEHPETVKAALEAGHYVGMHSMSHNFNKLYKQKQFVPEMKKEQEILSSKVGITPHLVRPPYGSKPGLKQDIRDQLAASQLHVWDWTIDSLDWTYNKKPKSESVPAIVNNILKHATGKQEIILMHDIHSQSAAALPAVIEGLKAKGYTFKPYDENSHIEMNFWHDNRL</sequence>
<dbReference type="Pfam" id="PF01522">
    <property type="entry name" value="Polysacc_deac_1"/>
    <property type="match status" value="1"/>
</dbReference>
<proteinExistence type="predicted"/>
<dbReference type="GO" id="GO:0005975">
    <property type="term" value="P:carbohydrate metabolic process"/>
    <property type="evidence" value="ECO:0007669"/>
    <property type="project" value="InterPro"/>
</dbReference>
<dbReference type="PANTHER" id="PTHR10587:SF125">
    <property type="entry name" value="POLYSACCHARIDE DEACETYLASE YHEN-RELATED"/>
    <property type="match status" value="1"/>
</dbReference>
<feature type="region of interest" description="Disordered" evidence="1">
    <location>
        <begin position="37"/>
        <end position="68"/>
    </location>
</feature>
<protein>
    <submittedName>
        <fullName evidence="3">Peptidoglycan-N-acetylglucosamine deacetylase</fullName>
    </submittedName>
</protein>
<dbReference type="InterPro" id="IPR011330">
    <property type="entry name" value="Glyco_hydro/deAcase_b/a-brl"/>
</dbReference>
<name>A0A9X6STL8_BACCE</name>
<dbReference type="EMBL" id="NVMX01000126">
    <property type="protein sequence ID" value="PDZ94726.1"/>
    <property type="molecule type" value="Genomic_DNA"/>
</dbReference>
<dbReference type="Gene3D" id="3.20.20.370">
    <property type="entry name" value="Glycoside hydrolase/deacetylase"/>
    <property type="match status" value="1"/>
</dbReference>
<accession>A0A9X6STL8</accession>
<dbReference type="GO" id="GO:0016810">
    <property type="term" value="F:hydrolase activity, acting on carbon-nitrogen (but not peptide) bonds"/>
    <property type="evidence" value="ECO:0007669"/>
    <property type="project" value="InterPro"/>
</dbReference>
<gene>
    <name evidence="3" type="ORF">CON36_32255</name>
</gene>
<evidence type="ECO:0000259" key="2">
    <source>
        <dbReference type="PROSITE" id="PS51677"/>
    </source>
</evidence>
<organism evidence="3 4">
    <name type="scientific">Bacillus cereus</name>
    <dbReference type="NCBI Taxonomy" id="1396"/>
    <lineage>
        <taxon>Bacteria</taxon>
        <taxon>Bacillati</taxon>
        <taxon>Bacillota</taxon>
        <taxon>Bacilli</taxon>
        <taxon>Bacillales</taxon>
        <taxon>Bacillaceae</taxon>
        <taxon>Bacillus</taxon>
        <taxon>Bacillus cereus group</taxon>
    </lineage>
</organism>
<dbReference type="Proteomes" id="UP000219922">
    <property type="component" value="Unassembled WGS sequence"/>
</dbReference>
<reference evidence="3 4" key="1">
    <citation type="submission" date="2017-09" db="EMBL/GenBank/DDBJ databases">
        <title>Large-scale bioinformatics analysis of Bacillus genomes uncovers conserved roles of natural products in bacterial physiology.</title>
        <authorList>
            <consortium name="Agbiome Team Llc"/>
            <person name="Bleich R.M."/>
            <person name="Grubbs K.J."/>
            <person name="Santa Maria K.C."/>
            <person name="Allen S.E."/>
            <person name="Farag S."/>
            <person name="Shank E.A."/>
            <person name="Bowers A."/>
        </authorList>
    </citation>
    <scope>NUCLEOTIDE SEQUENCE [LARGE SCALE GENOMIC DNA]</scope>
    <source>
        <strain evidence="3 4">AFS092789</strain>
    </source>
</reference>
<dbReference type="PROSITE" id="PS51677">
    <property type="entry name" value="NODB"/>
    <property type="match status" value="1"/>
</dbReference>
<evidence type="ECO:0000256" key="1">
    <source>
        <dbReference type="SAM" id="MobiDB-lite"/>
    </source>
</evidence>
<dbReference type="InterPro" id="IPR002509">
    <property type="entry name" value="NODB_dom"/>
</dbReference>
<evidence type="ECO:0000313" key="3">
    <source>
        <dbReference type="EMBL" id="PDZ94726.1"/>
    </source>
</evidence>
<dbReference type="AlphaFoldDB" id="A0A9X6STL8"/>
<feature type="domain" description="NodB homology" evidence="2">
    <location>
        <begin position="103"/>
        <end position="289"/>
    </location>
</feature>
<evidence type="ECO:0000313" key="4">
    <source>
        <dbReference type="Proteomes" id="UP000219922"/>
    </source>
</evidence>
<dbReference type="SUPFAM" id="SSF88713">
    <property type="entry name" value="Glycoside hydrolase/deacetylase"/>
    <property type="match status" value="1"/>
</dbReference>
<dbReference type="PANTHER" id="PTHR10587">
    <property type="entry name" value="GLYCOSYL TRANSFERASE-RELATED"/>
    <property type="match status" value="1"/>
</dbReference>